<dbReference type="AlphaFoldDB" id="A0A1B7MEK3"/>
<protein>
    <submittedName>
        <fullName evidence="1">Uncharacterized protein</fullName>
    </submittedName>
</protein>
<evidence type="ECO:0000313" key="1">
    <source>
        <dbReference type="EMBL" id="OAX31021.1"/>
    </source>
</evidence>
<organism evidence="1 2">
    <name type="scientific">Rhizopogon vinicolor AM-OR11-026</name>
    <dbReference type="NCBI Taxonomy" id="1314800"/>
    <lineage>
        <taxon>Eukaryota</taxon>
        <taxon>Fungi</taxon>
        <taxon>Dikarya</taxon>
        <taxon>Basidiomycota</taxon>
        <taxon>Agaricomycotina</taxon>
        <taxon>Agaricomycetes</taxon>
        <taxon>Agaricomycetidae</taxon>
        <taxon>Boletales</taxon>
        <taxon>Suillineae</taxon>
        <taxon>Rhizopogonaceae</taxon>
        <taxon>Rhizopogon</taxon>
    </lineage>
</organism>
<dbReference type="EMBL" id="KV449661">
    <property type="protein sequence ID" value="OAX31021.1"/>
    <property type="molecule type" value="Genomic_DNA"/>
</dbReference>
<accession>A0A1B7MEK3</accession>
<reference evidence="1 2" key="1">
    <citation type="submission" date="2016-06" db="EMBL/GenBank/DDBJ databases">
        <title>Comparative genomics of the ectomycorrhizal sister species Rhizopogon vinicolor and Rhizopogon vesiculosus (Basidiomycota: Boletales) reveals a divergence of the mating type B locus.</title>
        <authorList>
            <consortium name="DOE Joint Genome Institute"/>
            <person name="Mujic A.B."/>
            <person name="Kuo A."/>
            <person name="Tritt A."/>
            <person name="Lipzen A."/>
            <person name="Chen C."/>
            <person name="Johnson J."/>
            <person name="Sharma A."/>
            <person name="Barry K."/>
            <person name="Grigoriev I.V."/>
            <person name="Spatafora J.W."/>
        </authorList>
    </citation>
    <scope>NUCLEOTIDE SEQUENCE [LARGE SCALE GENOMIC DNA]</scope>
    <source>
        <strain evidence="1 2">AM-OR11-026</strain>
    </source>
</reference>
<evidence type="ECO:0000313" key="2">
    <source>
        <dbReference type="Proteomes" id="UP000092154"/>
    </source>
</evidence>
<gene>
    <name evidence="1" type="ORF">K503DRAFT_806446</name>
</gene>
<keyword evidence="2" id="KW-1185">Reference proteome</keyword>
<proteinExistence type="predicted"/>
<dbReference type="InParanoid" id="A0A1B7MEK3"/>
<sequence length="133" mass="15370">MITIFRAADFAAPYSSQFCQQLLGDPLEAALCIHYQTRKIKNLALQTFDKFNLAADFQQIIVTWIGPLAYCPTLHGKRVIKVRTSHSNFYHKLALLERVLDWKDEAADIQLHRDIVNLDIDECIYNDVRLDDC</sequence>
<name>A0A1B7MEK3_9AGAM</name>
<dbReference type="Proteomes" id="UP000092154">
    <property type="component" value="Unassembled WGS sequence"/>
</dbReference>